<organism evidence="2 3">
    <name type="scientific">Cryptosporangium phraense</name>
    <dbReference type="NCBI Taxonomy" id="2593070"/>
    <lineage>
        <taxon>Bacteria</taxon>
        <taxon>Bacillati</taxon>
        <taxon>Actinomycetota</taxon>
        <taxon>Actinomycetes</taxon>
        <taxon>Cryptosporangiales</taxon>
        <taxon>Cryptosporangiaceae</taxon>
        <taxon>Cryptosporangium</taxon>
    </lineage>
</organism>
<dbReference type="InterPro" id="IPR004843">
    <property type="entry name" value="Calcineurin-like_PHP"/>
</dbReference>
<accession>A0A545AT18</accession>
<comment type="caution">
    <text evidence="2">The sequence shown here is derived from an EMBL/GenBank/DDBJ whole genome shotgun (WGS) entry which is preliminary data.</text>
</comment>
<evidence type="ECO:0000313" key="3">
    <source>
        <dbReference type="Proteomes" id="UP000317982"/>
    </source>
</evidence>
<evidence type="ECO:0000259" key="1">
    <source>
        <dbReference type="Pfam" id="PF00149"/>
    </source>
</evidence>
<gene>
    <name evidence="2" type="ORF">FL583_13550</name>
</gene>
<dbReference type="Pfam" id="PF00149">
    <property type="entry name" value="Metallophos"/>
    <property type="match status" value="1"/>
</dbReference>
<dbReference type="InterPro" id="IPR052963">
    <property type="entry name" value="Pantetheine_PDE"/>
</dbReference>
<dbReference type="RefSeq" id="WP_142704970.1">
    <property type="nucleotide sequence ID" value="NZ_VIRS01000008.1"/>
</dbReference>
<keyword evidence="3" id="KW-1185">Reference proteome</keyword>
<dbReference type="AlphaFoldDB" id="A0A545AT18"/>
<dbReference type="GO" id="GO:0016787">
    <property type="term" value="F:hydrolase activity"/>
    <property type="evidence" value="ECO:0007669"/>
    <property type="project" value="InterPro"/>
</dbReference>
<dbReference type="CDD" id="cd00838">
    <property type="entry name" value="MPP_superfamily"/>
    <property type="match status" value="1"/>
</dbReference>
<dbReference type="EMBL" id="VIRS01000008">
    <property type="protein sequence ID" value="TQS44486.1"/>
    <property type="molecule type" value="Genomic_DNA"/>
</dbReference>
<dbReference type="InParanoid" id="A0A545AT18"/>
<reference evidence="2 3" key="1">
    <citation type="submission" date="2019-07" db="EMBL/GenBank/DDBJ databases">
        <title>Cryptosporangium phraense sp. nov., isolated from plant litter.</title>
        <authorList>
            <person name="Suriyachadkun C."/>
        </authorList>
    </citation>
    <scope>NUCLEOTIDE SEQUENCE [LARGE SCALE GENOMIC DNA]</scope>
    <source>
        <strain evidence="2 3">A-T 5661</strain>
    </source>
</reference>
<dbReference type="InterPro" id="IPR029052">
    <property type="entry name" value="Metallo-depent_PP-like"/>
</dbReference>
<evidence type="ECO:0000313" key="2">
    <source>
        <dbReference type="EMBL" id="TQS44486.1"/>
    </source>
</evidence>
<dbReference type="OrthoDB" id="9013891at2"/>
<proteinExistence type="predicted"/>
<dbReference type="PANTHER" id="PTHR36492:SF2">
    <property type="entry name" value="[ACYL-CARRIER-PROTEIN] PHOSPHODIESTERASE PPTH"/>
    <property type="match status" value="1"/>
</dbReference>
<name>A0A545AT18_9ACTN</name>
<feature type="domain" description="Calcineurin-like phosphoesterase" evidence="1">
    <location>
        <begin position="4"/>
        <end position="237"/>
    </location>
</feature>
<dbReference type="SUPFAM" id="SSF56300">
    <property type="entry name" value="Metallo-dependent phosphatases"/>
    <property type="match status" value="1"/>
</dbReference>
<dbReference type="PANTHER" id="PTHR36492">
    <property type="match status" value="1"/>
</dbReference>
<sequence length="282" mass="31804">MGNLLAVSDLHVGYKENRDVVRALRPVADDDWLIVAGDVAERLEHIVWTLKVLTLSFARVIWVPGNHELWTSAKDPGSPRGDTKYRTLVEACRALGVTTPEDPYPTWDGGDEPVTIAPLFTLYDYSFRADGLTQEQALAQAYESGVVATDEAVLHPDPYETRGDWCRARVASTAARLDAELPADRRTVLVSHWPLHPQPTKRLRYPEFAQWCGTTLTADWHLRYRAAVAVYGHLHIPLRDVIDGVPFEEVSLGYPREWQPRSRPHGLPRLVLPARTRLPAHE</sequence>
<dbReference type="Gene3D" id="3.60.21.10">
    <property type="match status" value="1"/>
</dbReference>
<dbReference type="Proteomes" id="UP000317982">
    <property type="component" value="Unassembled WGS sequence"/>
</dbReference>
<protein>
    <submittedName>
        <fullName evidence="2">Metallophosphoesterase</fullName>
    </submittedName>
</protein>